<protein>
    <recommendedName>
        <fullName evidence="4">Beta-galactosidase</fullName>
        <ecNumber evidence="3">3.2.1.23</ecNumber>
    </recommendedName>
    <alternativeName>
        <fullName evidence="7">Lactase</fullName>
    </alternativeName>
</protein>
<comment type="caution">
    <text evidence="10">The sequence shown here is derived from an EMBL/GenBank/DDBJ whole genome shotgun (WGS) entry which is preliminary data.</text>
</comment>
<evidence type="ECO:0000256" key="3">
    <source>
        <dbReference type="ARBA" id="ARBA00012756"/>
    </source>
</evidence>
<sequence length="979" mass="108796">MTSTPDDVSAGRAAGATGYLEDPAPGYGALPPRCTFTSTAARLPLDGDWRFHLAPTVGAAPAGFQLPDYDDAGWDLLPVPSSWPMHGHGRPAYTNVVYPFPVDPPYVPTDNPTGSFRRVFDVPDTWQDTDAVLRFDGVDSCARVWLNGRELGVIKGSRLPSEFSVREALKVGENVLAVEVHQWSAGSYLEDQDMWWLPGIFRSVAVVRRPPASITDFFVHADFDHLSCQGTLRIEVQADCPVRLVIDELGITDRPADEVFVIDDVEPWTAETPRLYDGELVTDDERVPIRIGFRTVAIVDGQLTVNGRPILIRGVNRHEHHPDFGRAVPTEAMREDLLLMKRHNVNAIRTSHYPPHPAMLDLCDELGFWVIDECDLETHGFHLLDWKRNPSDDPVWAPAYLDRMHRTVERDKNHPSIVLWSLGNESHTGANLAAMANWTRDRDSSRPIHYEGDAACEYVDVYSRMYASPSEVELIGKREEEQHPNVDAATDAKRRSMPFILCEYGHAMGNGPGGLSEYQELFERYPRCQGGFIWEWLDHGIRQHTADGREFFAYGGDFGEPIHDGNFVIDGLVFPNRTPSPGLLEFKKVIEPVVMNGADGSLVIENHYDFVTTAHLIFRWTLESEGEPVADGLLAVPPVGAGQRHEVALPKLPRTDAESWLTVQAVLVADEPWAAAGHEVAWTQVQVRRRDPEPTPTGRRPQLRSDHIVFGPGVFDAARGELRRLGGLEVSGPRLDLWRAPTDNDRGGEHPEEGWWRGNGLHRLQHRTIDVKLGRTELVVHTRVAPPALGFGAYVTYRWQANETGLALTVQVEPRGQWPDSVPRIGLRMRVPSTVDSVEFFGLGPGESYPDSDRAVRVGRYQSTVDAWQTPYVFPQENGNRSGVRWAQLTDADGLGLRIGGQPTVNVAARRWTTEDLDAARHTTDLVASDHVHVNIDAALHGLGTAACGPGVLPAYQLRPVDTTFAVTFSALPVEIEEG</sequence>
<dbReference type="Pfam" id="PF02929">
    <property type="entry name" value="Bgal_small_N"/>
    <property type="match status" value="1"/>
</dbReference>
<keyword evidence="11" id="KW-1185">Reference proteome</keyword>
<accession>A0ABP4SCZ3</accession>
<evidence type="ECO:0000256" key="7">
    <source>
        <dbReference type="ARBA" id="ARBA00032230"/>
    </source>
</evidence>
<dbReference type="Pfam" id="PF02837">
    <property type="entry name" value="Glyco_hydro_2_N"/>
    <property type="match status" value="1"/>
</dbReference>
<dbReference type="InterPro" id="IPR008979">
    <property type="entry name" value="Galactose-bd-like_sf"/>
</dbReference>
<dbReference type="Gene3D" id="3.20.20.80">
    <property type="entry name" value="Glycosidases"/>
    <property type="match status" value="1"/>
</dbReference>
<comment type="catalytic activity">
    <reaction evidence="1">
        <text>Hydrolysis of terminal non-reducing beta-D-galactose residues in beta-D-galactosides.</text>
        <dbReference type="EC" id="3.2.1.23"/>
    </reaction>
</comment>
<dbReference type="InterPro" id="IPR006101">
    <property type="entry name" value="Glyco_hydro_2"/>
</dbReference>
<feature type="region of interest" description="Disordered" evidence="8">
    <location>
        <begin position="1"/>
        <end position="24"/>
    </location>
</feature>
<reference evidence="11" key="1">
    <citation type="journal article" date="2019" name="Int. J. Syst. Evol. Microbiol.">
        <title>The Global Catalogue of Microorganisms (GCM) 10K type strain sequencing project: providing services to taxonomists for standard genome sequencing and annotation.</title>
        <authorList>
            <consortium name="The Broad Institute Genomics Platform"/>
            <consortium name="The Broad Institute Genome Sequencing Center for Infectious Disease"/>
            <person name="Wu L."/>
            <person name="Ma J."/>
        </authorList>
    </citation>
    <scope>NUCLEOTIDE SEQUENCE [LARGE SCALE GENOMIC DNA]</scope>
    <source>
        <strain evidence="11">JCM 14718</strain>
    </source>
</reference>
<organism evidence="10 11">
    <name type="scientific">Fodinicola feengrottensis</name>
    <dbReference type="NCBI Taxonomy" id="435914"/>
    <lineage>
        <taxon>Bacteria</taxon>
        <taxon>Bacillati</taxon>
        <taxon>Actinomycetota</taxon>
        <taxon>Actinomycetes</taxon>
        <taxon>Mycobacteriales</taxon>
        <taxon>Fodinicola</taxon>
    </lineage>
</organism>
<dbReference type="InterPro" id="IPR006104">
    <property type="entry name" value="Glyco_hydro_2_N"/>
</dbReference>
<dbReference type="InterPro" id="IPR032312">
    <property type="entry name" value="LacZ_4"/>
</dbReference>
<dbReference type="EC" id="3.2.1.23" evidence="3"/>
<evidence type="ECO:0000256" key="6">
    <source>
        <dbReference type="ARBA" id="ARBA00023295"/>
    </source>
</evidence>
<evidence type="ECO:0000313" key="11">
    <source>
        <dbReference type="Proteomes" id="UP001500618"/>
    </source>
</evidence>
<feature type="domain" description="Beta galactosidase small chain/" evidence="9">
    <location>
        <begin position="708"/>
        <end position="970"/>
    </location>
</feature>
<keyword evidence="5 10" id="KW-0378">Hydrolase</keyword>
<comment type="similarity">
    <text evidence="2">Belongs to the glycosyl hydrolase 2 family.</text>
</comment>
<dbReference type="InterPro" id="IPR023232">
    <property type="entry name" value="Glyco_hydro_2_AS"/>
</dbReference>
<dbReference type="GO" id="GO:0016787">
    <property type="term" value="F:hydrolase activity"/>
    <property type="evidence" value="ECO:0007669"/>
    <property type="project" value="UniProtKB-KW"/>
</dbReference>
<dbReference type="Gene3D" id="2.60.40.10">
    <property type="entry name" value="Immunoglobulins"/>
    <property type="match status" value="2"/>
</dbReference>
<dbReference type="SUPFAM" id="SSF51445">
    <property type="entry name" value="(Trans)glycosidases"/>
    <property type="match status" value="1"/>
</dbReference>
<proteinExistence type="inferred from homology"/>
<dbReference type="Pfam" id="PF02836">
    <property type="entry name" value="Glyco_hydro_2_C"/>
    <property type="match status" value="1"/>
</dbReference>
<dbReference type="Pfam" id="PF16353">
    <property type="entry name" value="LacZ_4"/>
    <property type="match status" value="1"/>
</dbReference>
<evidence type="ECO:0000256" key="4">
    <source>
        <dbReference type="ARBA" id="ARBA00013303"/>
    </source>
</evidence>
<evidence type="ECO:0000256" key="5">
    <source>
        <dbReference type="ARBA" id="ARBA00022801"/>
    </source>
</evidence>
<dbReference type="InterPro" id="IPR036156">
    <property type="entry name" value="Beta-gal/glucu_dom_sf"/>
</dbReference>
<dbReference type="PANTHER" id="PTHR46323:SF2">
    <property type="entry name" value="BETA-GALACTOSIDASE"/>
    <property type="match status" value="1"/>
</dbReference>
<evidence type="ECO:0000313" key="10">
    <source>
        <dbReference type="EMBL" id="GAA1671004.1"/>
    </source>
</evidence>
<dbReference type="InterPro" id="IPR050347">
    <property type="entry name" value="Bact_Beta-galactosidase"/>
</dbReference>
<name>A0ABP4SCZ3_9ACTN</name>
<dbReference type="SUPFAM" id="SSF49785">
    <property type="entry name" value="Galactose-binding domain-like"/>
    <property type="match status" value="1"/>
</dbReference>
<dbReference type="EMBL" id="BAAANY010000008">
    <property type="protein sequence ID" value="GAA1671004.1"/>
    <property type="molecule type" value="Genomic_DNA"/>
</dbReference>
<dbReference type="InterPro" id="IPR014718">
    <property type="entry name" value="GH-type_carb-bd"/>
</dbReference>
<keyword evidence="6" id="KW-0326">Glycosidase</keyword>
<evidence type="ECO:0000256" key="2">
    <source>
        <dbReference type="ARBA" id="ARBA00007401"/>
    </source>
</evidence>
<evidence type="ECO:0000259" key="9">
    <source>
        <dbReference type="SMART" id="SM01038"/>
    </source>
</evidence>
<dbReference type="InterPro" id="IPR006103">
    <property type="entry name" value="Glyco_hydro_2_cat"/>
</dbReference>
<gene>
    <name evidence="10" type="ORF">GCM10009765_20500</name>
</gene>
<dbReference type="PROSITE" id="PS00719">
    <property type="entry name" value="GLYCOSYL_HYDROL_F2_1"/>
    <property type="match status" value="1"/>
</dbReference>
<dbReference type="Proteomes" id="UP001500618">
    <property type="component" value="Unassembled WGS sequence"/>
</dbReference>
<dbReference type="InterPro" id="IPR023230">
    <property type="entry name" value="Glyco_hydro_2_CS"/>
</dbReference>
<dbReference type="PROSITE" id="PS00608">
    <property type="entry name" value="GLYCOSYL_HYDROL_F2_2"/>
    <property type="match status" value="1"/>
</dbReference>
<dbReference type="Gene3D" id="2.70.98.10">
    <property type="match status" value="1"/>
</dbReference>
<dbReference type="InterPro" id="IPR004199">
    <property type="entry name" value="B-gal_small/dom_5"/>
</dbReference>
<dbReference type="SUPFAM" id="SSF74650">
    <property type="entry name" value="Galactose mutarotase-like"/>
    <property type="match status" value="1"/>
</dbReference>
<dbReference type="InterPro" id="IPR017853">
    <property type="entry name" value="GH"/>
</dbReference>
<dbReference type="Gene3D" id="2.60.120.260">
    <property type="entry name" value="Galactose-binding domain-like"/>
    <property type="match status" value="1"/>
</dbReference>
<dbReference type="InterPro" id="IPR013783">
    <property type="entry name" value="Ig-like_fold"/>
</dbReference>
<dbReference type="SUPFAM" id="SSF49303">
    <property type="entry name" value="beta-Galactosidase/glucuronidase domain"/>
    <property type="match status" value="2"/>
</dbReference>
<dbReference type="SMART" id="SM01038">
    <property type="entry name" value="Bgal_small_N"/>
    <property type="match status" value="1"/>
</dbReference>
<dbReference type="RefSeq" id="WP_344309265.1">
    <property type="nucleotide sequence ID" value="NZ_BAAANY010000008.1"/>
</dbReference>
<evidence type="ECO:0000256" key="1">
    <source>
        <dbReference type="ARBA" id="ARBA00001412"/>
    </source>
</evidence>
<dbReference type="InterPro" id="IPR011013">
    <property type="entry name" value="Gal_mutarotase_sf_dom"/>
</dbReference>
<dbReference type="PANTHER" id="PTHR46323">
    <property type="entry name" value="BETA-GALACTOSIDASE"/>
    <property type="match status" value="1"/>
</dbReference>
<evidence type="ECO:0000256" key="8">
    <source>
        <dbReference type="SAM" id="MobiDB-lite"/>
    </source>
</evidence>
<dbReference type="PRINTS" id="PR00132">
    <property type="entry name" value="GLHYDRLASE2"/>
</dbReference>